<dbReference type="EMBL" id="JAPEQY010000002">
    <property type="protein sequence ID" value="MFO2476309.1"/>
    <property type="molecule type" value="Genomic_DNA"/>
</dbReference>
<name>A0ACC7P9S6_9PSED</name>
<gene>
    <name evidence="1" type="ORF">OOJ96_02665</name>
</gene>
<keyword evidence="2" id="KW-1185">Reference proteome</keyword>
<evidence type="ECO:0000313" key="1">
    <source>
        <dbReference type="EMBL" id="MFO2476309.1"/>
    </source>
</evidence>
<dbReference type="Proteomes" id="UP001637618">
    <property type="component" value="Unassembled WGS sequence"/>
</dbReference>
<proteinExistence type="predicted"/>
<reference evidence="1" key="1">
    <citation type="submission" date="2022-11" db="EMBL/GenBank/DDBJ databases">
        <title>Draft genome sequences of strains of Pseudomonas imrae sp. nov.</title>
        <authorList>
            <person name="Salva Serra F."/>
            <person name="Nimje P."/>
            <person name="Moore E.R.B."/>
            <person name="Marathe N.P."/>
        </authorList>
    </citation>
    <scope>NUCLEOTIDE SEQUENCE</scope>
    <source>
        <strain evidence="1">15FMM2</strain>
    </source>
</reference>
<protein>
    <submittedName>
        <fullName evidence="1">Uncharacterized protein</fullName>
    </submittedName>
</protein>
<organism evidence="1 2">
    <name type="scientific">Pseudomonas imrae</name>
    <dbReference type="NCBI Taxonomy" id="2992837"/>
    <lineage>
        <taxon>Bacteria</taxon>
        <taxon>Pseudomonadati</taxon>
        <taxon>Pseudomonadota</taxon>
        <taxon>Gammaproteobacteria</taxon>
        <taxon>Pseudomonadales</taxon>
        <taxon>Pseudomonadaceae</taxon>
        <taxon>Pseudomonas</taxon>
    </lineage>
</organism>
<sequence length="90" mass="10054">MFKKASMLSDREAICGKNIIDKLLKHKAASRNLIVVTHNTCMKDLVRTSGQKYSWNPEHGSPPLSKNKKKGKQIIDILNADNIPKKPSAI</sequence>
<accession>A0ACC7P9S6</accession>
<evidence type="ECO:0000313" key="2">
    <source>
        <dbReference type="Proteomes" id="UP001637618"/>
    </source>
</evidence>
<comment type="caution">
    <text evidence="1">The sequence shown here is derived from an EMBL/GenBank/DDBJ whole genome shotgun (WGS) entry which is preliminary data.</text>
</comment>